<reference evidence="1" key="2">
    <citation type="submission" date="2004-02" db="EMBL/GenBank/DDBJ databases">
        <authorList>
            <consortium name="Genoscope"/>
            <consortium name="Whitehead Institute Centre for Genome Research"/>
        </authorList>
    </citation>
    <scope>NUCLEOTIDE SEQUENCE</scope>
</reference>
<dbReference type="KEGG" id="tng:GSTEN00035930G001"/>
<dbReference type="STRING" id="99883.ENSTNIP00000022622"/>
<keyword evidence="3" id="KW-1185">Reference proteome</keyword>
<organism evidence="1">
    <name type="scientific">Tetraodon nigroviridis</name>
    <name type="common">Spotted green pufferfish</name>
    <name type="synonym">Chelonodon nigroviridis</name>
    <dbReference type="NCBI Taxonomy" id="99883"/>
    <lineage>
        <taxon>Eukaryota</taxon>
        <taxon>Metazoa</taxon>
        <taxon>Chordata</taxon>
        <taxon>Craniata</taxon>
        <taxon>Vertebrata</taxon>
        <taxon>Euteleostomi</taxon>
        <taxon>Actinopterygii</taxon>
        <taxon>Neopterygii</taxon>
        <taxon>Teleostei</taxon>
        <taxon>Neoteleostei</taxon>
        <taxon>Acanthomorphata</taxon>
        <taxon>Eupercaria</taxon>
        <taxon>Tetraodontiformes</taxon>
        <taxon>Tetradontoidea</taxon>
        <taxon>Tetraodontidae</taxon>
        <taxon>Tetraodon</taxon>
    </lineage>
</organism>
<name>Q4RE47_TETNG</name>
<sequence length="199" mass="22296">MEYWKCSKAGISLPLLNEKEPDCKFVIANFIKEVLKISEDVDEGFVINQEGIGLRLTAMEYWKCSKAGISLPLLNKKEPDCKFVIAESLPEEETGRNQVDIFLEKHRGPGIQHIGLYTKDIVSTAKTMAAAGVQFFSPPFAYYTKVGKQHEIEEAGHDPQILAQLGILLDTDLHQDPSSQSGSRGQSRWETKCNVVQRI</sequence>
<dbReference type="GO" id="GO:0009072">
    <property type="term" value="P:aromatic amino acid metabolic process"/>
    <property type="evidence" value="ECO:0007669"/>
    <property type="project" value="InterPro"/>
</dbReference>
<dbReference type="PANTHER" id="PTHR11959">
    <property type="entry name" value="4-HYDROXYPHENYLPYRUVATE DIOXYGENASE"/>
    <property type="match status" value="1"/>
</dbReference>
<dbReference type="OrthoDB" id="414569at2759"/>
<dbReference type="PANTHER" id="PTHR11959:SF10">
    <property type="entry name" value="4-HYDROXYPHENYLPYRUVATE DIOXYGENASE-LIKE PROTEIN"/>
    <property type="match status" value="1"/>
</dbReference>
<dbReference type="GO" id="GO:0003868">
    <property type="term" value="F:4-hydroxyphenylpyruvate dioxygenase activity"/>
    <property type="evidence" value="ECO:0007669"/>
    <property type="project" value="InterPro"/>
</dbReference>
<evidence type="ECO:0000313" key="3">
    <source>
        <dbReference type="Proteomes" id="UP000007303"/>
    </source>
</evidence>
<dbReference type="GeneTree" id="ENSGT00530000063474"/>
<evidence type="ECO:0000313" key="2">
    <source>
        <dbReference type="Ensembl" id="ENSTNIP00000022622.1"/>
    </source>
</evidence>
<evidence type="ECO:0000313" key="1">
    <source>
        <dbReference type="EMBL" id="CAG13335.1"/>
    </source>
</evidence>
<accession>Q4RE47</accession>
<proteinExistence type="predicted"/>
<dbReference type="Ensembl" id="ENSTNIT00000022861.1">
    <property type="protein sequence ID" value="ENSTNIP00000022622.1"/>
    <property type="gene ID" value="ENSTNIG00000019416.1"/>
</dbReference>
<dbReference type="Proteomes" id="UP000007303">
    <property type="component" value="Unassembled WGS sequence"/>
</dbReference>
<reference evidence="2" key="3">
    <citation type="submission" date="2025-05" db="UniProtKB">
        <authorList>
            <consortium name="Ensembl"/>
        </authorList>
    </citation>
    <scope>IDENTIFICATION</scope>
</reference>
<dbReference type="InterPro" id="IPR005956">
    <property type="entry name" value="4OHPhenylPyrv_dOase"/>
</dbReference>
<protein>
    <submittedName>
        <fullName evidence="1">(spotted green pufferfish) hypothetical protein</fullName>
    </submittedName>
</protein>
<dbReference type="HOGENOM" id="CLU_1371818_0_0_1"/>
<dbReference type="InterPro" id="IPR029068">
    <property type="entry name" value="Glyas_Bleomycin-R_OHBP_Dase"/>
</dbReference>
<dbReference type="Gene3D" id="3.10.180.10">
    <property type="entry name" value="2,3-Dihydroxybiphenyl 1,2-Dioxygenase, domain 1"/>
    <property type="match status" value="1"/>
</dbReference>
<reference evidence="1 3" key="1">
    <citation type="journal article" date="2004" name="Nature">
        <title>Genome duplication in the teleost fish Tetraodon nigroviridis reveals the early vertebrate proto-karyotype.</title>
        <authorList>
            <person name="Jaillon O."/>
            <person name="Aury J.-M."/>
            <person name="Brunet F."/>
            <person name="Petit J.-L."/>
            <person name="Stange-Thomann N."/>
            <person name="Mauceli E."/>
            <person name="Bouneau L."/>
            <person name="Fischer C."/>
            <person name="Ozouf-Costaz C."/>
            <person name="Bernot A."/>
            <person name="Nicaud S."/>
            <person name="Jaffe D."/>
            <person name="Fisher S."/>
            <person name="Lutfalla G."/>
            <person name="Dossat C."/>
            <person name="Segurens B."/>
            <person name="Dasilva C."/>
            <person name="Salanoubat M."/>
            <person name="Levy M."/>
            <person name="Boudet N."/>
            <person name="Castellano S."/>
            <person name="Anthouard V."/>
            <person name="Jubin C."/>
            <person name="Castelli V."/>
            <person name="Katinka M."/>
            <person name="Vacherie B."/>
            <person name="Biemont C."/>
            <person name="Skalli Z."/>
            <person name="Cattolico L."/>
            <person name="Poulain J."/>
            <person name="De Berardinis V."/>
            <person name="Cruaud C."/>
            <person name="Duprat S."/>
            <person name="Brottier P."/>
            <person name="Coutanceau J.-P."/>
            <person name="Gouzy J."/>
            <person name="Parra G."/>
            <person name="Lardier G."/>
            <person name="Chapple C."/>
            <person name="McKernan K.J."/>
            <person name="McEwan P."/>
            <person name="Bosak S."/>
            <person name="Kellis M."/>
            <person name="Volff J.-N."/>
            <person name="Guigo R."/>
            <person name="Zody M.C."/>
            <person name="Mesirov J."/>
            <person name="Lindblad-Toh K."/>
            <person name="Birren B."/>
            <person name="Nusbaum C."/>
            <person name="Kahn D."/>
            <person name="Robinson-Rechavi M."/>
            <person name="Laudet V."/>
            <person name="Schachter V."/>
            <person name="Quetier F."/>
            <person name="Saurin W."/>
            <person name="Scarpelli C."/>
            <person name="Wincker P."/>
            <person name="Lander E.S."/>
            <person name="Weissenbach J."/>
            <person name="Roest Crollius H."/>
        </authorList>
    </citation>
    <scope>NUCLEOTIDE SEQUENCE [LARGE SCALE GENOMIC DNA]</scope>
</reference>
<gene>
    <name evidence="1" type="ORF">GSTENG00035930001</name>
</gene>
<dbReference type="SUPFAM" id="SSF54593">
    <property type="entry name" value="Glyoxalase/Bleomycin resistance protein/Dihydroxybiphenyl dioxygenase"/>
    <property type="match status" value="1"/>
</dbReference>
<dbReference type="AlphaFoldDB" id="Q4RE47"/>
<dbReference type="EMBL" id="CAAE01015135">
    <property type="protein sequence ID" value="CAG13335.1"/>
    <property type="molecule type" value="Genomic_DNA"/>
</dbReference>